<dbReference type="PROSITE" id="PS00670">
    <property type="entry name" value="D_2_HYDROXYACID_DH_2"/>
    <property type="match status" value="1"/>
</dbReference>
<dbReference type="CDD" id="cd12172">
    <property type="entry name" value="PGDH_like_2"/>
    <property type="match status" value="1"/>
</dbReference>
<evidence type="ECO:0000259" key="6">
    <source>
        <dbReference type="Pfam" id="PF02826"/>
    </source>
</evidence>
<evidence type="ECO:0000256" key="1">
    <source>
        <dbReference type="ARBA" id="ARBA00005854"/>
    </source>
</evidence>
<dbReference type="FunFam" id="3.40.50.720:FF:000203">
    <property type="entry name" value="D-3-phosphoglycerate dehydrogenase (SerA)"/>
    <property type="match status" value="1"/>
</dbReference>
<dbReference type="OrthoDB" id="9792971at2"/>
<keyword evidence="8" id="KW-1185">Reference proteome</keyword>
<dbReference type="SUPFAM" id="SSF51735">
    <property type="entry name" value="NAD(P)-binding Rossmann-fold domains"/>
    <property type="match status" value="1"/>
</dbReference>
<feature type="domain" description="D-isomer specific 2-hydroxyacid dehydrogenase NAD-binding" evidence="6">
    <location>
        <begin position="117"/>
        <end position="290"/>
    </location>
</feature>
<dbReference type="InterPro" id="IPR036291">
    <property type="entry name" value="NAD(P)-bd_dom_sf"/>
</dbReference>
<dbReference type="PANTHER" id="PTHR42938:SF47">
    <property type="entry name" value="HYDROXYPYRUVATE REDUCTASE"/>
    <property type="match status" value="1"/>
</dbReference>
<keyword evidence="3" id="KW-0520">NAD</keyword>
<feature type="domain" description="D-isomer specific 2-hydroxyacid dehydrogenase catalytic" evidence="5">
    <location>
        <begin position="26"/>
        <end position="321"/>
    </location>
</feature>
<keyword evidence="2 4" id="KW-0560">Oxidoreductase</keyword>
<name>A0A0S7B774_9CHLR</name>
<organism evidence="7">
    <name type="scientific">Longilinea arvoryzae</name>
    <dbReference type="NCBI Taxonomy" id="360412"/>
    <lineage>
        <taxon>Bacteria</taxon>
        <taxon>Bacillati</taxon>
        <taxon>Chloroflexota</taxon>
        <taxon>Anaerolineae</taxon>
        <taxon>Anaerolineales</taxon>
        <taxon>Anaerolineaceae</taxon>
        <taxon>Longilinea</taxon>
    </lineage>
</organism>
<dbReference type="SUPFAM" id="SSF52283">
    <property type="entry name" value="Formate/glycerate dehydrogenase catalytic domain-like"/>
    <property type="match status" value="1"/>
</dbReference>
<proteinExistence type="inferred from homology"/>
<reference evidence="7" key="1">
    <citation type="submission" date="2015-07" db="EMBL/GenBank/DDBJ databases">
        <title>Draft Genome Sequences of Anaerolinea thermolimosa IMO-1, Bellilinea caldifistulae GOMI-1, Leptolinea tardivitalis YMTK-2, Levilinea saccharolytica KIBI-1,Longilinea arvoryzae KOME-1, Previously Described as Members of the Anaerolineaceae (Chloroflexi).</title>
        <authorList>
            <person name="Sekiguchi Y."/>
            <person name="Ohashi A."/>
            <person name="Matsuura N."/>
            <person name="Tourlousse M.D."/>
        </authorList>
    </citation>
    <scope>NUCLEOTIDE SEQUENCE [LARGE SCALE GENOMIC DNA]</scope>
    <source>
        <strain evidence="7">KOME-1</strain>
    </source>
</reference>
<dbReference type="PROSITE" id="PS00671">
    <property type="entry name" value="D_2_HYDROXYACID_DH_3"/>
    <property type="match status" value="1"/>
</dbReference>
<evidence type="ECO:0000259" key="5">
    <source>
        <dbReference type="Pfam" id="PF00389"/>
    </source>
</evidence>
<evidence type="ECO:0000256" key="2">
    <source>
        <dbReference type="ARBA" id="ARBA00023002"/>
    </source>
</evidence>
<accession>A0A0S7B774</accession>
<dbReference type="EMBL" id="DF967972">
    <property type="protein sequence ID" value="GAP13151.1"/>
    <property type="molecule type" value="Genomic_DNA"/>
</dbReference>
<protein>
    <submittedName>
        <fullName evidence="7">Phosphoglycerate dehydrogenase</fullName>
    </submittedName>
</protein>
<dbReference type="Proteomes" id="UP000055060">
    <property type="component" value="Unassembled WGS sequence"/>
</dbReference>
<dbReference type="GO" id="GO:0016616">
    <property type="term" value="F:oxidoreductase activity, acting on the CH-OH group of donors, NAD or NADP as acceptor"/>
    <property type="evidence" value="ECO:0007669"/>
    <property type="project" value="InterPro"/>
</dbReference>
<evidence type="ECO:0000256" key="4">
    <source>
        <dbReference type="RuleBase" id="RU003719"/>
    </source>
</evidence>
<dbReference type="PANTHER" id="PTHR42938">
    <property type="entry name" value="FORMATE DEHYDROGENASE 1"/>
    <property type="match status" value="1"/>
</dbReference>
<evidence type="ECO:0000313" key="7">
    <source>
        <dbReference type="EMBL" id="GAP13151.1"/>
    </source>
</evidence>
<dbReference type="STRING" id="360412.LARV_00902"/>
<evidence type="ECO:0000256" key="3">
    <source>
        <dbReference type="ARBA" id="ARBA00023027"/>
    </source>
</evidence>
<dbReference type="InterPro" id="IPR006140">
    <property type="entry name" value="D-isomer_DH_NAD-bd"/>
</dbReference>
<dbReference type="InterPro" id="IPR029753">
    <property type="entry name" value="D-isomer_DH_CS"/>
</dbReference>
<dbReference type="Pfam" id="PF02826">
    <property type="entry name" value="2-Hacid_dh_C"/>
    <property type="match status" value="1"/>
</dbReference>
<sequence length="322" mass="34194">MPDLKQMRVLVSATSYGKSDPGLIRDLESQVGQVIYNQTGKPLKSADLAKMVEGVDGFIAGVDVIDRAALEHADRLKVIARYGVGVDNVDLAYARERGIVVTNTPGANSVSVAEMSIALMLDLARPIPDAIAATRQGNWPRSNGWTLEGKTVGLLGFGAIGRAAAVRLRAFDCRVLAYDPYPDRAFADKVGVELAGMDAILPECDFVSLHLPLLPETRGLVNAGFLAKMKAGSYLVNTARGELVNDADLADAIRSRHLAGAGLDVFAVEPPPADNPLLSLPQVIVTPHMSAHTDGATNRMGWMALENCLAVLRGGKPTHPVA</sequence>
<dbReference type="InterPro" id="IPR006139">
    <property type="entry name" value="D-isomer_2_OHA_DH_cat_dom"/>
</dbReference>
<comment type="similarity">
    <text evidence="1 4">Belongs to the D-isomer specific 2-hydroxyacid dehydrogenase family.</text>
</comment>
<dbReference type="Gene3D" id="3.40.50.720">
    <property type="entry name" value="NAD(P)-binding Rossmann-like Domain"/>
    <property type="match status" value="2"/>
</dbReference>
<dbReference type="Pfam" id="PF00389">
    <property type="entry name" value="2-Hacid_dh"/>
    <property type="match status" value="1"/>
</dbReference>
<dbReference type="RefSeq" id="WP_075072506.1">
    <property type="nucleotide sequence ID" value="NZ_DF967972.1"/>
</dbReference>
<evidence type="ECO:0000313" key="8">
    <source>
        <dbReference type="Proteomes" id="UP000055060"/>
    </source>
</evidence>
<gene>
    <name evidence="7" type="ORF">LARV_00902</name>
</gene>
<dbReference type="GO" id="GO:0051287">
    <property type="term" value="F:NAD binding"/>
    <property type="evidence" value="ECO:0007669"/>
    <property type="project" value="InterPro"/>
</dbReference>
<dbReference type="AlphaFoldDB" id="A0A0S7B774"/>